<accession>A0A973WRA6</accession>
<dbReference type="AlphaFoldDB" id="A0A973WRA6"/>
<dbReference type="RefSeq" id="WP_176532925.1">
    <property type="nucleotide sequence ID" value="NZ_CP088022.1"/>
</dbReference>
<comment type="caution">
    <text evidence="3">The sequence shown here is derived from an EMBL/GenBank/DDBJ whole genome shotgun (WGS) entry which is preliminary data.</text>
</comment>
<dbReference type="Pfam" id="PF13228">
    <property type="entry name" value="DUF4037"/>
    <property type="match status" value="1"/>
</dbReference>
<proteinExistence type="predicted"/>
<dbReference type="Gene3D" id="3.30.460.10">
    <property type="entry name" value="Beta Polymerase, domain 2"/>
    <property type="match status" value="1"/>
</dbReference>
<dbReference type="CDD" id="cd05403">
    <property type="entry name" value="NT_KNTase_like"/>
    <property type="match status" value="1"/>
</dbReference>
<protein>
    <submittedName>
        <fullName evidence="3">Nucleotidyltransferase domain-containing protein</fullName>
    </submittedName>
</protein>
<evidence type="ECO:0000259" key="1">
    <source>
        <dbReference type="Pfam" id="PF01909"/>
    </source>
</evidence>
<name>A0A973WRA6_9BRAD</name>
<organism evidence="3">
    <name type="scientific">Bradyrhizobium quebecense</name>
    <dbReference type="NCBI Taxonomy" id="2748629"/>
    <lineage>
        <taxon>Bacteria</taxon>
        <taxon>Pseudomonadati</taxon>
        <taxon>Pseudomonadota</taxon>
        <taxon>Alphaproteobacteria</taxon>
        <taxon>Hyphomicrobiales</taxon>
        <taxon>Nitrobacteraceae</taxon>
        <taxon>Bradyrhizobium</taxon>
    </lineage>
</organism>
<evidence type="ECO:0000259" key="2">
    <source>
        <dbReference type="Pfam" id="PF13228"/>
    </source>
</evidence>
<sequence>MSHDPLLARIIPVLAGVPGVAAIVLGGSRARGTALEASDTDLGLYYRDNAAPDIDRLRAVVTGLVDDPTAAHVTPVGGWGPWIIGGAWLAIGGRKVDLLYRSIDQVTMVIDACRNGEVSMHYQPGHPHGFCSAIWMGEVALCRALHDPDGLIAALRARTAPYPSTLRDALVRRFQWEILFAIESAGLALPRGDSTHIAGCAYRALACIAQVLFALNGQYLINEKGALAQATNFPVTVRGLAGRVAEVWRQIGAAEHTAAMQTLRELESDVREICTGG</sequence>
<dbReference type="SUPFAM" id="SSF81301">
    <property type="entry name" value="Nucleotidyltransferase"/>
    <property type="match status" value="1"/>
</dbReference>
<dbReference type="InterPro" id="IPR025117">
    <property type="entry name" value="DUF4037"/>
</dbReference>
<reference evidence="3" key="1">
    <citation type="submission" date="2020-06" db="EMBL/GenBank/DDBJ databases">
        <title>Whole Genome Sequence of Bradyrhizobium sp. Strain 66S1MB.</title>
        <authorList>
            <person name="Bromfield E."/>
            <person name="Cloutier S."/>
        </authorList>
    </citation>
    <scope>NUCLEOTIDE SEQUENCE</scope>
    <source>
        <strain evidence="3">66S1MB</strain>
    </source>
</reference>
<feature type="domain" description="Polymerase nucleotidyl transferase" evidence="1">
    <location>
        <begin position="18"/>
        <end position="50"/>
    </location>
</feature>
<gene>
    <name evidence="3" type="ORF">HU230_28085</name>
</gene>
<dbReference type="GO" id="GO:0016779">
    <property type="term" value="F:nucleotidyltransferase activity"/>
    <property type="evidence" value="ECO:0007669"/>
    <property type="project" value="InterPro"/>
</dbReference>
<dbReference type="Pfam" id="PF01909">
    <property type="entry name" value="NTP_transf_2"/>
    <property type="match status" value="1"/>
</dbReference>
<dbReference type="InterPro" id="IPR043519">
    <property type="entry name" value="NT_sf"/>
</dbReference>
<dbReference type="EMBL" id="JABWSX010000001">
    <property type="protein sequence ID" value="NVL09574.1"/>
    <property type="molecule type" value="Genomic_DNA"/>
</dbReference>
<evidence type="ECO:0000313" key="3">
    <source>
        <dbReference type="EMBL" id="NVL09574.1"/>
    </source>
</evidence>
<feature type="domain" description="DUF4037" evidence="2">
    <location>
        <begin position="143"/>
        <end position="221"/>
    </location>
</feature>
<dbReference type="InterPro" id="IPR002934">
    <property type="entry name" value="Polymerase_NTP_transf_dom"/>
</dbReference>